<comment type="similarity">
    <text evidence="2">Belongs to the MotA family.</text>
</comment>
<comment type="subcellular location">
    <subcellularLocation>
        <location evidence="1">Cell membrane</location>
        <topology evidence="1">Multi-pass membrane protein</topology>
    </subcellularLocation>
</comment>
<dbReference type="GO" id="GO:0005886">
    <property type="term" value="C:plasma membrane"/>
    <property type="evidence" value="ECO:0007669"/>
    <property type="project" value="UniProtKB-SubCell"/>
</dbReference>
<organism evidence="11 12">
    <name type="scientific">Oceanibaculum indicum</name>
    <dbReference type="NCBI Taxonomy" id="526216"/>
    <lineage>
        <taxon>Bacteria</taxon>
        <taxon>Pseudomonadati</taxon>
        <taxon>Pseudomonadota</taxon>
        <taxon>Alphaproteobacteria</taxon>
        <taxon>Rhodospirillales</taxon>
        <taxon>Oceanibaculaceae</taxon>
        <taxon>Oceanibaculum</taxon>
    </lineage>
</organism>
<dbReference type="InterPro" id="IPR047055">
    <property type="entry name" value="MotA-like"/>
</dbReference>
<evidence type="ECO:0000256" key="5">
    <source>
        <dbReference type="ARBA" id="ARBA00022692"/>
    </source>
</evidence>
<dbReference type="AlphaFoldDB" id="A0A420WSK3"/>
<feature type="transmembrane region" description="Helical" evidence="9">
    <location>
        <begin position="219"/>
        <end position="239"/>
    </location>
</feature>
<gene>
    <name evidence="11" type="ORF">BCL74_1618</name>
</gene>
<protein>
    <submittedName>
        <fullName evidence="11">Chemotaxis protein MotA</fullName>
    </submittedName>
</protein>
<name>A0A420WSK3_9PROT</name>
<proteinExistence type="inferred from homology"/>
<reference evidence="11 12" key="1">
    <citation type="submission" date="2018-10" db="EMBL/GenBank/DDBJ databases">
        <title>Comparative analysis of microorganisms from saline springs in Andes Mountain Range, Colombia.</title>
        <authorList>
            <person name="Rubin E."/>
        </authorList>
    </citation>
    <scope>NUCLEOTIDE SEQUENCE [LARGE SCALE GENOMIC DNA]</scope>
    <source>
        <strain evidence="11 12">USBA 36</strain>
    </source>
</reference>
<dbReference type="Proteomes" id="UP000277424">
    <property type="component" value="Unassembled WGS sequence"/>
</dbReference>
<evidence type="ECO:0000256" key="9">
    <source>
        <dbReference type="SAM" id="Phobius"/>
    </source>
</evidence>
<feature type="transmembrane region" description="Helical" evidence="9">
    <location>
        <begin position="70"/>
        <end position="90"/>
    </location>
</feature>
<evidence type="ECO:0000313" key="12">
    <source>
        <dbReference type="Proteomes" id="UP000277424"/>
    </source>
</evidence>
<keyword evidence="4" id="KW-1003">Cell membrane</keyword>
<dbReference type="OrthoDB" id="9806929at2"/>
<feature type="transmembrane region" description="Helical" evidence="9">
    <location>
        <begin position="37"/>
        <end position="58"/>
    </location>
</feature>
<dbReference type="PANTHER" id="PTHR30433">
    <property type="entry name" value="CHEMOTAXIS PROTEIN MOTA"/>
    <property type="match status" value="1"/>
</dbReference>
<feature type="domain" description="MotA/TolQ/ExbB proton channel" evidence="10">
    <location>
        <begin position="142"/>
        <end position="250"/>
    </location>
</feature>
<dbReference type="EMBL" id="RBIG01000001">
    <property type="protein sequence ID" value="RKQ73826.1"/>
    <property type="molecule type" value="Genomic_DNA"/>
</dbReference>
<dbReference type="PROSITE" id="PS01307">
    <property type="entry name" value="MOTA"/>
    <property type="match status" value="1"/>
</dbReference>
<dbReference type="GO" id="GO:0006935">
    <property type="term" value="P:chemotaxis"/>
    <property type="evidence" value="ECO:0007669"/>
    <property type="project" value="InterPro"/>
</dbReference>
<sequence>MSDVSSKTEAAAGRAAPAAGIRMATNRADLVPPGSRMVVDFATILGLVGGFGMIFAAMSISGSSAAFLDIPSVLIVLGGTFAVTLVCYSLRDALRAHEVIGNVLLRPARNAQSAAVWMLHLSEIARAKGVLALESGLSEMQREPFLHKAVQMVVDGSPAEEVERIMRQEMAATAMRQTQTAGMLRKAAEVAPAMGLIGTLVGLVQMLGRLSDPSSIGPAMAVALLTTFYGAVLAYMVFAPLASKLERNMGEDQMVSQIYLIGAASIARQEHPRRTEMQINTVLPPAQRIDLFD</sequence>
<keyword evidence="7 9" id="KW-1133">Transmembrane helix</keyword>
<evidence type="ECO:0000256" key="6">
    <source>
        <dbReference type="ARBA" id="ARBA00022779"/>
    </source>
</evidence>
<evidence type="ECO:0000256" key="4">
    <source>
        <dbReference type="ARBA" id="ARBA00022475"/>
    </source>
</evidence>
<keyword evidence="6" id="KW-0283">Flagellar rotation</keyword>
<evidence type="ECO:0000256" key="8">
    <source>
        <dbReference type="ARBA" id="ARBA00023136"/>
    </source>
</evidence>
<keyword evidence="8 9" id="KW-0472">Membrane</keyword>
<accession>A0A420WSK3</accession>
<dbReference type="InterPro" id="IPR002898">
    <property type="entry name" value="MotA_ExbB_proton_chnl"/>
</dbReference>
<evidence type="ECO:0000256" key="2">
    <source>
        <dbReference type="ARBA" id="ARBA00008038"/>
    </source>
</evidence>
<dbReference type="PANTHER" id="PTHR30433:SF2">
    <property type="entry name" value="MOTILITY PROTEIN A"/>
    <property type="match status" value="1"/>
</dbReference>
<dbReference type="RefSeq" id="WP_121218890.1">
    <property type="nucleotide sequence ID" value="NZ_RBIG01000001.1"/>
</dbReference>
<evidence type="ECO:0000259" key="10">
    <source>
        <dbReference type="Pfam" id="PF01618"/>
    </source>
</evidence>
<dbReference type="GO" id="GO:0071978">
    <property type="term" value="P:bacterial-type flagellum-dependent swarming motility"/>
    <property type="evidence" value="ECO:0007669"/>
    <property type="project" value="InterPro"/>
</dbReference>
<dbReference type="InterPro" id="IPR000540">
    <property type="entry name" value="Flag_MotA_CS"/>
</dbReference>
<feature type="transmembrane region" description="Helical" evidence="9">
    <location>
        <begin position="187"/>
        <end position="207"/>
    </location>
</feature>
<keyword evidence="5 9" id="KW-0812">Transmembrane</keyword>
<evidence type="ECO:0000313" key="11">
    <source>
        <dbReference type="EMBL" id="RKQ73826.1"/>
    </source>
</evidence>
<evidence type="ECO:0000256" key="1">
    <source>
        <dbReference type="ARBA" id="ARBA00004651"/>
    </source>
</evidence>
<evidence type="ECO:0000256" key="3">
    <source>
        <dbReference type="ARBA" id="ARBA00022448"/>
    </source>
</evidence>
<evidence type="ECO:0000256" key="7">
    <source>
        <dbReference type="ARBA" id="ARBA00022989"/>
    </source>
</evidence>
<comment type="caution">
    <text evidence="11">The sequence shown here is derived from an EMBL/GenBank/DDBJ whole genome shotgun (WGS) entry which is preliminary data.</text>
</comment>
<dbReference type="Pfam" id="PF01618">
    <property type="entry name" value="MotA_ExbB"/>
    <property type="match status" value="1"/>
</dbReference>
<keyword evidence="3" id="KW-0813">Transport</keyword>